<evidence type="ECO:0000313" key="2">
    <source>
        <dbReference type="Proteomes" id="UP000553343"/>
    </source>
</evidence>
<dbReference type="GO" id="GO:0030246">
    <property type="term" value="F:carbohydrate binding"/>
    <property type="evidence" value="ECO:0007669"/>
    <property type="project" value="InterPro"/>
</dbReference>
<dbReference type="EMBL" id="JACADJ010000012">
    <property type="protein sequence ID" value="NWH04493.1"/>
    <property type="molecule type" value="Genomic_DNA"/>
</dbReference>
<dbReference type="Gene3D" id="2.60.40.680">
    <property type="match status" value="1"/>
</dbReference>
<proteinExistence type="predicted"/>
<comment type="caution">
    <text evidence="1">The sequence shown here is derived from an EMBL/GenBank/DDBJ whole genome shotgun (WGS) entry which is preliminary data.</text>
</comment>
<protein>
    <recommendedName>
        <fullName evidence="3">Cohesin domain-containing protein</fullName>
    </recommendedName>
</protein>
<accession>A0A850SYI5</accession>
<gene>
    <name evidence="1" type="ORF">HXW94_05715</name>
</gene>
<dbReference type="Proteomes" id="UP000553343">
    <property type="component" value="Unassembled WGS sequence"/>
</dbReference>
<keyword evidence="2" id="KW-1185">Reference proteome</keyword>
<sequence>MKRLNRLFIVMVFLLTPIFVFAGIADALDIILEPANVQREVGGKVRVHIYADNAVDLISMGVKVSFDPSVLQVQDASKYENVEEGWVMDVDGDSATTDDQYTTPPMELDNTNGTVTMIGGRLTGSSTQGLSGKVLLGWIVFEAIADGTSQLSVDLGKYHPNPGETFVNFATLDQGADEPTNVPADLGAICVLADACEGDMNGNGLVAFDDYTLISAAWASKFGDENYNPACDLDADGLIKFSDYTLFSADWKKTCSCPY</sequence>
<dbReference type="CDD" id="cd08547">
    <property type="entry name" value="Type_II_cohesin"/>
    <property type="match status" value="1"/>
</dbReference>
<dbReference type="SUPFAM" id="SSF49384">
    <property type="entry name" value="Carbohydrate-binding domain"/>
    <property type="match status" value="1"/>
</dbReference>
<dbReference type="Gene3D" id="1.10.1330.10">
    <property type="entry name" value="Dockerin domain"/>
    <property type="match status" value="1"/>
</dbReference>
<evidence type="ECO:0008006" key="3">
    <source>
        <dbReference type="Google" id="ProtNLM"/>
    </source>
</evidence>
<dbReference type="InterPro" id="IPR008965">
    <property type="entry name" value="CBM2/CBM3_carb-bd_dom_sf"/>
</dbReference>
<dbReference type="RefSeq" id="WP_178365944.1">
    <property type="nucleotide sequence ID" value="NZ_JACADJ010000012.1"/>
</dbReference>
<name>A0A850SYI5_9BACT</name>
<evidence type="ECO:0000313" key="1">
    <source>
        <dbReference type="EMBL" id="NWH04493.1"/>
    </source>
</evidence>
<dbReference type="GO" id="GO:0000272">
    <property type="term" value="P:polysaccharide catabolic process"/>
    <property type="evidence" value="ECO:0007669"/>
    <property type="project" value="InterPro"/>
</dbReference>
<dbReference type="AlphaFoldDB" id="A0A850SYI5"/>
<dbReference type="SUPFAM" id="SSF63446">
    <property type="entry name" value="Type I dockerin domain"/>
    <property type="match status" value="1"/>
</dbReference>
<reference evidence="1 2" key="1">
    <citation type="submission" date="2020-06" db="EMBL/GenBank/DDBJ databases">
        <title>High-quality draft genome of sulfate reducer Desulfobacter latus type strain AcrS2 isolated from marine sediment.</title>
        <authorList>
            <person name="Hoppe M."/>
            <person name="Larsen C.K."/>
            <person name="Marshall I.P.G."/>
            <person name="Schramm A."/>
            <person name="Marietou A.G."/>
        </authorList>
    </citation>
    <scope>NUCLEOTIDE SEQUENCE [LARGE SCALE GENOMIC DNA]</scope>
    <source>
        <strain evidence="1 2">AcRS2</strain>
    </source>
</reference>
<organism evidence="1 2">
    <name type="scientific">Desulfobacter latus</name>
    <dbReference type="NCBI Taxonomy" id="2292"/>
    <lineage>
        <taxon>Bacteria</taxon>
        <taxon>Pseudomonadati</taxon>
        <taxon>Thermodesulfobacteriota</taxon>
        <taxon>Desulfobacteria</taxon>
        <taxon>Desulfobacterales</taxon>
        <taxon>Desulfobacteraceae</taxon>
        <taxon>Desulfobacter</taxon>
    </lineage>
</organism>
<dbReference type="InterPro" id="IPR036439">
    <property type="entry name" value="Dockerin_dom_sf"/>
</dbReference>